<proteinExistence type="predicted"/>
<sequence length="86" mass="9950">MFSSLLRSKKRRTTTTTTTTETYSTTPNFEDYDNNTLTNSTTTPTYGTTESVFIYQASNVEFNACNKNNNYYLNFILVVIFIIRML</sequence>
<organism evidence="1 2">
    <name type="scientific">Meloidogyne enterolobii</name>
    <name type="common">Root-knot nematode worm</name>
    <name type="synonym">Meloidogyne mayaguensis</name>
    <dbReference type="NCBI Taxonomy" id="390850"/>
    <lineage>
        <taxon>Eukaryota</taxon>
        <taxon>Metazoa</taxon>
        <taxon>Ecdysozoa</taxon>
        <taxon>Nematoda</taxon>
        <taxon>Chromadorea</taxon>
        <taxon>Rhabditida</taxon>
        <taxon>Tylenchina</taxon>
        <taxon>Tylenchomorpha</taxon>
        <taxon>Tylenchoidea</taxon>
        <taxon>Meloidogynidae</taxon>
        <taxon>Meloidogyninae</taxon>
        <taxon>Meloidogyne</taxon>
    </lineage>
</organism>
<dbReference type="Proteomes" id="UP001497535">
    <property type="component" value="Unassembled WGS sequence"/>
</dbReference>
<protein>
    <submittedName>
        <fullName evidence="1">Uncharacterized protein</fullName>
    </submittedName>
</protein>
<dbReference type="EMBL" id="CAVMJV010000004">
    <property type="protein sequence ID" value="CAK5023869.1"/>
    <property type="molecule type" value="Genomic_DNA"/>
</dbReference>
<evidence type="ECO:0000313" key="2">
    <source>
        <dbReference type="Proteomes" id="UP001497535"/>
    </source>
</evidence>
<accession>A0ACB0XYF9</accession>
<reference evidence="1" key="1">
    <citation type="submission" date="2023-11" db="EMBL/GenBank/DDBJ databases">
        <authorList>
            <person name="Poullet M."/>
        </authorList>
    </citation>
    <scope>NUCLEOTIDE SEQUENCE</scope>
    <source>
        <strain evidence="1">E1834</strain>
    </source>
</reference>
<comment type="caution">
    <text evidence="1">The sequence shown here is derived from an EMBL/GenBank/DDBJ whole genome shotgun (WGS) entry which is preliminary data.</text>
</comment>
<keyword evidence="2" id="KW-1185">Reference proteome</keyword>
<name>A0ACB0XYF9_MELEN</name>
<gene>
    <name evidence="1" type="ORF">MENTE1834_LOCUS5319</name>
</gene>
<evidence type="ECO:0000313" key="1">
    <source>
        <dbReference type="EMBL" id="CAK5023869.1"/>
    </source>
</evidence>